<comment type="caution">
    <text evidence="1">The sequence shown here is derived from an EMBL/GenBank/DDBJ whole genome shotgun (WGS) entry which is preliminary data.</text>
</comment>
<organism evidence="1 2">
    <name type="scientific">Toxoplasma gondii FOU</name>
    <dbReference type="NCBI Taxonomy" id="943167"/>
    <lineage>
        <taxon>Eukaryota</taxon>
        <taxon>Sar</taxon>
        <taxon>Alveolata</taxon>
        <taxon>Apicomplexa</taxon>
        <taxon>Conoidasida</taxon>
        <taxon>Coccidia</taxon>
        <taxon>Eucoccidiorida</taxon>
        <taxon>Eimeriorina</taxon>
        <taxon>Sarcocystidae</taxon>
        <taxon>Toxoplasma</taxon>
    </lineage>
</organism>
<reference evidence="1 2" key="1">
    <citation type="submission" date="2014-07" db="EMBL/GenBank/DDBJ databases">
        <authorList>
            <person name="Sibley D."/>
            <person name="Venepally P."/>
            <person name="Karamycheva S."/>
            <person name="Hadjithomas M."/>
            <person name="Khan A."/>
            <person name="Brunk B."/>
            <person name="Roos D."/>
            <person name="Caler E."/>
            <person name="Lorenzi H."/>
        </authorList>
    </citation>
    <scope>NUCLEOTIDE SEQUENCE [LARGE SCALE GENOMIC DNA]</scope>
    <source>
        <strain evidence="1 2">FOU</strain>
    </source>
</reference>
<proteinExistence type="predicted"/>
<evidence type="ECO:0000313" key="1">
    <source>
        <dbReference type="EMBL" id="KFG52519.1"/>
    </source>
</evidence>
<gene>
    <name evidence="1" type="ORF">TGFOU_263480B</name>
</gene>
<name>A0A086L7A1_TOXGO</name>
<dbReference type="AlphaFoldDB" id="A0A086L7A1"/>
<evidence type="ECO:0000313" key="2">
    <source>
        <dbReference type="Proteomes" id="UP000028838"/>
    </source>
</evidence>
<feature type="non-terminal residue" evidence="1">
    <location>
        <position position="1"/>
    </location>
</feature>
<dbReference type="EMBL" id="AEYH02001138">
    <property type="protein sequence ID" value="KFG52519.1"/>
    <property type="molecule type" value="Genomic_DNA"/>
</dbReference>
<protein>
    <submittedName>
        <fullName evidence="1">Sodium/hydrogen exchanger 3 protein</fullName>
    </submittedName>
</protein>
<dbReference type="VEuPathDB" id="ToxoDB:TGFOU_263480B"/>
<sequence>EFDERGRPVSACVRFLYRLDREYLQRWLGSGEESDVSEEFDFAESRPRRHACTPFVASGHHRDAELAESSFFSKGSQAP</sequence>
<dbReference type="Proteomes" id="UP000028838">
    <property type="component" value="Unassembled WGS sequence"/>
</dbReference>
<accession>A0A086L7A1</accession>